<name>A0A3M7LAD0_9FLAO</name>
<organism evidence="2 3">
    <name type="scientific">Chryseobacterium nematophagum</name>
    <dbReference type="NCBI Taxonomy" id="2305228"/>
    <lineage>
        <taxon>Bacteria</taxon>
        <taxon>Pseudomonadati</taxon>
        <taxon>Bacteroidota</taxon>
        <taxon>Flavobacteriia</taxon>
        <taxon>Flavobacteriales</taxon>
        <taxon>Weeksellaceae</taxon>
        <taxon>Chryseobacterium group</taxon>
        <taxon>Chryseobacterium</taxon>
    </lineage>
</organism>
<dbReference type="AlphaFoldDB" id="A0A3M7LAD0"/>
<evidence type="ECO:0000259" key="1">
    <source>
        <dbReference type="Pfam" id="PF26110"/>
    </source>
</evidence>
<feature type="domain" description="GAPS4b N-terminal" evidence="1">
    <location>
        <begin position="15"/>
        <end position="75"/>
    </location>
</feature>
<sequence length="369" mass="42909">MEKLEINKHIPFGATLQDILNHPSLSDSKLKYLLRSRGIYVEDSKNNDTYPILLSTILSPIEFEYIKENIRGKELNKKIVSRPLPWNNTEDLITIVPDTINLKEILKTADSRQNILSQSNFAMVDGNPNKVRMQFKCLTNNYNSGWYRTKNEYDGEIIIEKIKENDKVYLRIIHTSPETLSVGDLGVKHLVNEFKSKNYTKPNADVERILYNNFNNEERIKFFLSLTDSSETFAFQRATDLDIAPDRTKDMPSEISKLMTGKVNTLKINGETLHEHYLIKENENHPYIELASVEALYNFSYHAAEGSCLIQFGFNGYFKKRLSNIEFSVDISTINLKDEYKSVSKDKVRIFLLQEFEKFKTEKYNLIKQ</sequence>
<protein>
    <recommendedName>
        <fullName evidence="1">GAPS4b N-terminal domain-containing protein</fullName>
    </recommendedName>
</protein>
<keyword evidence="3" id="KW-1185">Reference proteome</keyword>
<evidence type="ECO:0000313" key="2">
    <source>
        <dbReference type="EMBL" id="RMZ59708.1"/>
    </source>
</evidence>
<reference evidence="2 3" key="1">
    <citation type="submission" date="2018-08" db="EMBL/GenBank/DDBJ databases">
        <title>Chryseobacterium nematophagum: a novel matrix digesting pathogen of nematodes.</title>
        <authorList>
            <person name="Page A."/>
            <person name="Roberts M."/>
            <person name="Felix M.-A."/>
            <person name="Weir W."/>
        </authorList>
    </citation>
    <scope>NUCLEOTIDE SEQUENCE [LARGE SCALE GENOMIC DNA]</scope>
    <source>
        <strain evidence="2 3">JUb275</strain>
    </source>
</reference>
<accession>A0A3M7LAD0</accession>
<comment type="caution">
    <text evidence="2">The sequence shown here is derived from an EMBL/GenBank/DDBJ whole genome shotgun (WGS) entry which is preliminary data.</text>
</comment>
<dbReference type="Pfam" id="PF26110">
    <property type="entry name" value="GAPS4b_N"/>
    <property type="match status" value="1"/>
</dbReference>
<evidence type="ECO:0000313" key="3">
    <source>
        <dbReference type="Proteomes" id="UP000267524"/>
    </source>
</evidence>
<dbReference type="RefSeq" id="WP_122546834.1">
    <property type="nucleotide sequence ID" value="NZ_QWIV01000013.1"/>
</dbReference>
<gene>
    <name evidence="2" type="ORF">D1632_08775</name>
</gene>
<dbReference type="EMBL" id="QWIV01000013">
    <property type="protein sequence ID" value="RMZ59708.1"/>
    <property type="molecule type" value="Genomic_DNA"/>
</dbReference>
<proteinExistence type="predicted"/>
<dbReference type="Proteomes" id="UP000267524">
    <property type="component" value="Unassembled WGS sequence"/>
</dbReference>
<dbReference type="InterPro" id="IPR058955">
    <property type="entry name" value="GAPS4b_N"/>
</dbReference>